<dbReference type="AlphaFoldDB" id="M7BM50"/>
<protein>
    <submittedName>
        <fullName evidence="1">Uncharacterized protein</fullName>
    </submittedName>
</protein>
<reference evidence="2" key="1">
    <citation type="journal article" date="2013" name="Nat. Genet.">
        <title>The draft genomes of soft-shell turtle and green sea turtle yield insights into the development and evolution of the turtle-specific body plan.</title>
        <authorList>
            <person name="Wang Z."/>
            <person name="Pascual-Anaya J."/>
            <person name="Zadissa A."/>
            <person name="Li W."/>
            <person name="Niimura Y."/>
            <person name="Huang Z."/>
            <person name="Li C."/>
            <person name="White S."/>
            <person name="Xiong Z."/>
            <person name="Fang D."/>
            <person name="Wang B."/>
            <person name="Ming Y."/>
            <person name="Chen Y."/>
            <person name="Zheng Y."/>
            <person name="Kuraku S."/>
            <person name="Pignatelli M."/>
            <person name="Herrero J."/>
            <person name="Beal K."/>
            <person name="Nozawa M."/>
            <person name="Li Q."/>
            <person name="Wang J."/>
            <person name="Zhang H."/>
            <person name="Yu L."/>
            <person name="Shigenobu S."/>
            <person name="Wang J."/>
            <person name="Liu J."/>
            <person name="Flicek P."/>
            <person name="Searle S."/>
            <person name="Wang J."/>
            <person name="Kuratani S."/>
            <person name="Yin Y."/>
            <person name="Aken B."/>
            <person name="Zhang G."/>
            <person name="Irie N."/>
        </authorList>
    </citation>
    <scope>NUCLEOTIDE SEQUENCE [LARGE SCALE GENOMIC DNA]</scope>
</reference>
<sequence>MPSLLQRFCELWLCLQGWDPGQQPPFSSCPAVKAAPPPAAAQGIFHIFFHLIALYCGEGSPFVIVLPDLKIATTTSLAQLDQSSRSTDRFQLLGAVSLPDY</sequence>
<organism evidence="1 2">
    <name type="scientific">Chelonia mydas</name>
    <name type="common">Green sea-turtle</name>
    <name type="synonym">Chelonia agassizi</name>
    <dbReference type="NCBI Taxonomy" id="8469"/>
    <lineage>
        <taxon>Eukaryota</taxon>
        <taxon>Metazoa</taxon>
        <taxon>Chordata</taxon>
        <taxon>Craniata</taxon>
        <taxon>Vertebrata</taxon>
        <taxon>Euteleostomi</taxon>
        <taxon>Archelosauria</taxon>
        <taxon>Testudinata</taxon>
        <taxon>Testudines</taxon>
        <taxon>Cryptodira</taxon>
        <taxon>Durocryptodira</taxon>
        <taxon>Americhelydia</taxon>
        <taxon>Chelonioidea</taxon>
        <taxon>Cheloniidae</taxon>
        <taxon>Chelonia</taxon>
    </lineage>
</organism>
<evidence type="ECO:0000313" key="2">
    <source>
        <dbReference type="Proteomes" id="UP000031443"/>
    </source>
</evidence>
<proteinExistence type="predicted"/>
<name>M7BM50_CHEMY</name>
<dbReference type="EMBL" id="KB523805">
    <property type="protein sequence ID" value="EMP36795.1"/>
    <property type="molecule type" value="Genomic_DNA"/>
</dbReference>
<gene>
    <name evidence="1" type="ORF">UY3_06006</name>
</gene>
<evidence type="ECO:0000313" key="1">
    <source>
        <dbReference type="EMBL" id="EMP36795.1"/>
    </source>
</evidence>
<accession>M7BM50</accession>
<dbReference type="Proteomes" id="UP000031443">
    <property type="component" value="Unassembled WGS sequence"/>
</dbReference>
<keyword evidence="2" id="KW-1185">Reference proteome</keyword>